<feature type="transmembrane region" description="Helical" evidence="1">
    <location>
        <begin position="223"/>
        <end position="243"/>
    </location>
</feature>
<dbReference type="RefSeq" id="WP_304559312.1">
    <property type="nucleotide sequence ID" value="NZ_JAUQSZ010000001.1"/>
</dbReference>
<proteinExistence type="predicted"/>
<gene>
    <name evidence="2" type="ORF">Q5H94_01285</name>
</gene>
<comment type="caution">
    <text evidence="2">The sequence shown here is derived from an EMBL/GenBank/DDBJ whole genome shotgun (WGS) entry which is preliminary data.</text>
</comment>
<feature type="transmembrane region" description="Helical" evidence="1">
    <location>
        <begin position="327"/>
        <end position="344"/>
    </location>
</feature>
<keyword evidence="1" id="KW-0812">Transmembrane</keyword>
<feature type="transmembrane region" description="Helical" evidence="1">
    <location>
        <begin position="279"/>
        <end position="297"/>
    </location>
</feature>
<evidence type="ECO:0000313" key="3">
    <source>
        <dbReference type="Proteomes" id="UP001176468"/>
    </source>
</evidence>
<keyword evidence="1" id="KW-1133">Transmembrane helix</keyword>
<feature type="transmembrane region" description="Helical" evidence="1">
    <location>
        <begin position="189"/>
        <end position="216"/>
    </location>
</feature>
<reference evidence="2" key="1">
    <citation type="submission" date="2023-07" db="EMBL/GenBank/DDBJ databases">
        <authorList>
            <person name="Kim M.K."/>
        </authorList>
    </citation>
    <scope>NUCLEOTIDE SEQUENCE</scope>
    <source>
        <strain evidence="2">CA1-15</strain>
    </source>
</reference>
<feature type="transmembrane region" description="Helical" evidence="1">
    <location>
        <begin position="143"/>
        <end position="169"/>
    </location>
</feature>
<feature type="transmembrane region" description="Helical" evidence="1">
    <location>
        <begin position="255"/>
        <end position="272"/>
    </location>
</feature>
<feature type="transmembrane region" description="Helical" evidence="1">
    <location>
        <begin position="109"/>
        <end position="131"/>
    </location>
</feature>
<feature type="transmembrane region" description="Helical" evidence="1">
    <location>
        <begin position="24"/>
        <end position="43"/>
    </location>
</feature>
<protein>
    <recommendedName>
        <fullName evidence="4">DUF2029 domain-containing protein</fullName>
    </recommendedName>
</protein>
<evidence type="ECO:0000256" key="1">
    <source>
        <dbReference type="SAM" id="Phobius"/>
    </source>
</evidence>
<sequence>MARAAAPLWLAAPTRFAGLKRRPAQIVLFGLILLVAATFFALVQPPEPPREGATSGETDVALYETIVEGVRAGGNYYAIAARSLRAGDYPLKPFVTFRLPTLALIQAALPAWGVTALLYALAAGVFAAWLLRLRSAFTRGPPLILAGFLLAAGMLAFVQSDIAAFHEIWAGLLIALSLALRREDRWVEAVAFGLMAMLIRETAALYVGIMAVLAFAEGQRREAIAWGATVAVLAVVVALHAHAVSEVVNATDANSPGWAGMLGFGFFVATMAKSTGLALLPLWAAAPLVGLAFAGWAGWNSPLGLRALATYSAYALLIALFGRADTFYWGLMVAPAILTGLAFAPDAVRDLVRAAFATRRITVTRMVR</sequence>
<accession>A0ABT8ZTQ4</accession>
<dbReference type="Proteomes" id="UP001176468">
    <property type="component" value="Unassembled WGS sequence"/>
</dbReference>
<keyword evidence="1" id="KW-0472">Membrane</keyword>
<keyword evidence="3" id="KW-1185">Reference proteome</keyword>
<dbReference type="EMBL" id="JAUQSZ010000001">
    <property type="protein sequence ID" value="MDO7840946.1"/>
    <property type="molecule type" value="Genomic_DNA"/>
</dbReference>
<evidence type="ECO:0000313" key="2">
    <source>
        <dbReference type="EMBL" id="MDO7840946.1"/>
    </source>
</evidence>
<organism evidence="2 3">
    <name type="scientific">Sphingomonas immobilis</name>
    <dbReference type="NCBI Taxonomy" id="3063997"/>
    <lineage>
        <taxon>Bacteria</taxon>
        <taxon>Pseudomonadati</taxon>
        <taxon>Pseudomonadota</taxon>
        <taxon>Alphaproteobacteria</taxon>
        <taxon>Sphingomonadales</taxon>
        <taxon>Sphingomonadaceae</taxon>
        <taxon>Sphingomonas</taxon>
    </lineage>
</organism>
<name>A0ABT8ZTQ4_9SPHN</name>
<evidence type="ECO:0008006" key="4">
    <source>
        <dbReference type="Google" id="ProtNLM"/>
    </source>
</evidence>